<dbReference type="Pfam" id="PF00704">
    <property type="entry name" value="Glyco_hydro_18"/>
    <property type="match status" value="1"/>
</dbReference>
<reference evidence="2" key="1">
    <citation type="submission" date="2020-05" db="EMBL/GenBank/DDBJ databases">
        <authorList>
            <person name="Chiriac C."/>
            <person name="Salcher M."/>
            <person name="Ghai R."/>
            <person name="Kavagutti S V."/>
        </authorList>
    </citation>
    <scope>NUCLEOTIDE SEQUENCE</scope>
</reference>
<dbReference type="AlphaFoldDB" id="A0A6J7DZY8"/>
<proteinExistence type="predicted"/>
<dbReference type="PANTHER" id="PTHR46066:SF2">
    <property type="entry name" value="CHITINASE DOMAIN-CONTAINING PROTEIN 1"/>
    <property type="match status" value="1"/>
</dbReference>
<dbReference type="PANTHER" id="PTHR46066">
    <property type="entry name" value="CHITINASE DOMAIN-CONTAINING PROTEIN 1 FAMILY MEMBER"/>
    <property type="match status" value="1"/>
</dbReference>
<dbReference type="InterPro" id="IPR029070">
    <property type="entry name" value="Chitinase_insertion_sf"/>
</dbReference>
<dbReference type="InterPro" id="IPR011583">
    <property type="entry name" value="Chitinase_II/V-like_cat"/>
</dbReference>
<dbReference type="PROSITE" id="PS51910">
    <property type="entry name" value="GH18_2"/>
    <property type="match status" value="1"/>
</dbReference>
<dbReference type="SMART" id="SM00636">
    <property type="entry name" value="Glyco_18"/>
    <property type="match status" value="1"/>
</dbReference>
<name>A0A6J7DZY8_9ZZZZ</name>
<dbReference type="GO" id="GO:0008061">
    <property type="term" value="F:chitin binding"/>
    <property type="evidence" value="ECO:0007669"/>
    <property type="project" value="InterPro"/>
</dbReference>
<dbReference type="EMBL" id="CAFBLY010000002">
    <property type="protein sequence ID" value="CAB4876382.1"/>
    <property type="molecule type" value="Genomic_DNA"/>
</dbReference>
<gene>
    <name evidence="2" type="ORF">UFOPK3480_00051</name>
</gene>
<dbReference type="Gene3D" id="3.10.50.10">
    <property type="match status" value="1"/>
</dbReference>
<dbReference type="GO" id="GO:0005975">
    <property type="term" value="P:carbohydrate metabolic process"/>
    <property type="evidence" value="ECO:0007669"/>
    <property type="project" value="InterPro"/>
</dbReference>
<dbReference type="InterPro" id="IPR001223">
    <property type="entry name" value="Glyco_hydro18_cat"/>
</dbReference>
<evidence type="ECO:0000313" key="2">
    <source>
        <dbReference type="EMBL" id="CAB4876382.1"/>
    </source>
</evidence>
<dbReference type="SUPFAM" id="SSF51445">
    <property type="entry name" value="(Trans)glycosidases"/>
    <property type="match status" value="1"/>
</dbReference>
<dbReference type="InterPro" id="IPR017853">
    <property type="entry name" value="GH"/>
</dbReference>
<evidence type="ECO:0000259" key="1">
    <source>
        <dbReference type="PROSITE" id="PS51910"/>
    </source>
</evidence>
<sequence length="603" mass="65696">MDCAKRLKIINMKKLKPVIALILVFSSVVSVQPSANAGSQPRKVLSGWIPYYSMKTALPAAIANADLIREVMPFWYQLKFNGAKNEAVVTNLYAPANPSVPISVPLTAMRNAGLTIIPTITDGTSELVLAKLLANPTSRTQVVNAITNLVTTNNYDGIDLDFEGFAFVDKNTTWNSTKLNWIAFIKELSSALKAKNKLLSVTTPYVYNPAEAQKGYFVYAWADIAAYVDRLRIMTYDYSISRAGPLGPLAWTEKTIKYAISVMPASKVYVGIPGYGRDWVTKVEGICPVEVAKVVKVGAKAATFLLRDAAALSQSYGVFPKYDEAFGEVNFTYNKVYSGLTAAGLATTCTATRTAWYQDARSFTSRIGFVSKYRLGGVALWTFGMEDMAGSQAIRDAALAIAPDQVISTASLTTANSELTSPLEFGSILELNATFQLPDKLPINNLLVRIETKSENETQWREIATSTTGVDGSIRVPLLLSKSTMLRAHTDDTWERLESFSQELPVVINRRISVDAPVSVLRSQAFAITGVLSPHLSGVPVQLLQQQAGKWISVGAPVVTDTNGAFTISTTSVQKGFAKFRVSVAKDTLWNQAESDVITVVIR</sequence>
<dbReference type="Gene3D" id="3.20.20.80">
    <property type="entry name" value="Glycosidases"/>
    <property type="match status" value="1"/>
</dbReference>
<organism evidence="2">
    <name type="scientific">freshwater metagenome</name>
    <dbReference type="NCBI Taxonomy" id="449393"/>
    <lineage>
        <taxon>unclassified sequences</taxon>
        <taxon>metagenomes</taxon>
        <taxon>ecological metagenomes</taxon>
    </lineage>
</organism>
<protein>
    <submittedName>
        <fullName evidence="2">Unannotated protein</fullName>
    </submittedName>
</protein>
<feature type="domain" description="GH18" evidence="1">
    <location>
        <begin position="42"/>
        <end position="401"/>
    </location>
</feature>
<accession>A0A6J7DZY8</accession>